<keyword evidence="2" id="KW-1185">Reference proteome</keyword>
<name>A0ACD5TUD7_AVESA</name>
<sequence length="1102" mass="121278">MGSNRLPFGLISGGYSCSEQYEWQKLTVRQKEQETWEQPHHEANVNNPVHTLGRTERTSLSVDRVCDHAEGADGHIQATVSLGKVFGFDQGSSTQNASYQENQYVLTYSPASHFSEKDEAQHQAYMDSMCTKSKPDHTSAGRSHHRDEVSRAHTEKPFDKLHTICPAQLDHTSAGRSHHRDEVSQAHTKKPFDKLHTIRPAQLELSPGEDFYNQLDISPNCKSKYHSKVSQTTKEKWTSQKDNSYGSCISTHGRNRQQARYRGQLSEPKAKKSRQKRYGDQLSGEKAKKRMTCKEHPKEFCSIREQDEQPYLHQEVHCGGSDVIRNDNREGKAETTDEVGHIGKGNCHVTKNILTTATCYGSTKSNENSDVLSPKYSSKTIASSNGPKRSEGSSNMGLESNQQCSVVDCTGNTAGEVSTHNLQHLPATHTKKGVHTKQSGSTQSELLRECLDIWRRTRRLRKDTGAEAERLVQTNKIGTARCQKSADPGSSESDDKNINASVSPFGSSESMAENETAFDNSEKCRSATSPDGLQKRGEGRAKTNPEQPFRCLNGSNCNKISAKQGLKCNLEVPPEPKPGEITQQNEETKILCCMTVHPNAMVQTHQNSCSDTSQIQPRQNRGSDTGKVDQTVASHPGSSVHQKISQHKAFNNHLDLDSRIKYKLGASCEIKRKAEGDGAKFREQAASLTTVPALLDQDIVAVCRPHDGNVNVHGSEYFNHGSETTPFSVSSLDKGATNNCPKKPIGCSCESDCRDIKNCPRGSDCRDVPLDTMNCKRNKHISAELADSQTNSCQEETEYDYELPEVLEVPINEQISLQSDAEITNCGVAKPADRTTRFTIPDLNCLPSMTADEEGYVASKEVINQVSGHVSSIPQDTSQSFPACSGTAAREEQSKQPEKNDGFTGGHVSVPQDTSQSFSACSGTAVLEEQPKQPEKNEFTGGHVSIPHDTSESFSACSGTAVREEQCKQPEKKEFPGGVCEKEIANGSRIAESHTGPPQASCVDEISTPAHAFRCALGGFIKNILKPLWEGGLLSRDVHKIIVKKAVDKVTLTLGQKVPRTEAAIRRFLREEECQSVELLVQGYLDVYLGRQVLKRSMSGST</sequence>
<evidence type="ECO:0000313" key="2">
    <source>
        <dbReference type="Proteomes" id="UP001732700"/>
    </source>
</evidence>
<protein>
    <submittedName>
        <fullName evidence="1">Uncharacterized protein</fullName>
    </submittedName>
</protein>
<dbReference type="Proteomes" id="UP001732700">
    <property type="component" value="Chromosome 1D"/>
</dbReference>
<reference evidence="1" key="2">
    <citation type="submission" date="2025-09" db="UniProtKB">
        <authorList>
            <consortium name="EnsemblPlants"/>
        </authorList>
    </citation>
    <scope>IDENTIFICATION</scope>
</reference>
<dbReference type="EnsemblPlants" id="AVESA.00010b.r2.1DG0128120.1">
    <property type="protein sequence ID" value="AVESA.00010b.r2.1DG0128120.1.CDS"/>
    <property type="gene ID" value="AVESA.00010b.r2.1DG0128120"/>
</dbReference>
<accession>A0ACD5TUD7</accession>
<proteinExistence type="predicted"/>
<evidence type="ECO:0000313" key="1">
    <source>
        <dbReference type="EnsemblPlants" id="AVESA.00010b.r2.1DG0128120.1.CDS"/>
    </source>
</evidence>
<organism evidence="1 2">
    <name type="scientific">Avena sativa</name>
    <name type="common">Oat</name>
    <dbReference type="NCBI Taxonomy" id="4498"/>
    <lineage>
        <taxon>Eukaryota</taxon>
        <taxon>Viridiplantae</taxon>
        <taxon>Streptophyta</taxon>
        <taxon>Embryophyta</taxon>
        <taxon>Tracheophyta</taxon>
        <taxon>Spermatophyta</taxon>
        <taxon>Magnoliopsida</taxon>
        <taxon>Liliopsida</taxon>
        <taxon>Poales</taxon>
        <taxon>Poaceae</taxon>
        <taxon>BOP clade</taxon>
        <taxon>Pooideae</taxon>
        <taxon>Poodae</taxon>
        <taxon>Poeae</taxon>
        <taxon>Poeae Chloroplast Group 1 (Aveneae type)</taxon>
        <taxon>Aveninae</taxon>
        <taxon>Avena</taxon>
    </lineage>
</organism>
<reference evidence="1" key="1">
    <citation type="submission" date="2021-05" db="EMBL/GenBank/DDBJ databases">
        <authorList>
            <person name="Scholz U."/>
            <person name="Mascher M."/>
            <person name="Fiebig A."/>
        </authorList>
    </citation>
    <scope>NUCLEOTIDE SEQUENCE [LARGE SCALE GENOMIC DNA]</scope>
</reference>